<evidence type="ECO:0000313" key="1">
    <source>
        <dbReference type="EMBL" id="MBU9723127.1"/>
    </source>
</evidence>
<organism evidence="1 2">
    <name type="scientific">Evansella alkalicola</name>
    <dbReference type="NCBI Taxonomy" id="745819"/>
    <lineage>
        <taxon>Bacteria</taxon>
        <taxon>Bacillati</taxon>
        <taxon>Bacillota</taxon>
        <taxon>Bacilli</taxon>
        <taxon>Bacillales</taxon>
        <taxon>Bacillaceae</taxon>
        <taxon>Evansella</taxon>
    </lineage>
</organism>
<dbReference type="Proteomes" id="UP000790580">
    <property type="component" value="Unassembled WGS sequence"/>
</dbReference>
<sequence length="62" mass="7078">MTGDRQAKANISSFTLDEEAAKKIISTPRTILNETDVFNDMRHSKSERIANAKRILDSRKEK</sequence>
<proteinExistence type="predicted"/>
<dbReference type="RefSeq" id="WP_088076859.1">
    <property type="nucleotide sequence ID" value="NZ_JAHQCR010000070.1"/>
</dbReference>
<gene>
    <name evidence="1" type="ORF">KS407_17035</name>
</gene>
<name>A0ABS6JY14_9BACI</name>
<evidence type="ECO:0000313" key="2">
    <source>
        <dbReference type="Proteomes" id="UP000790580"/>
    </source>
</evidence>
<dbReference type="EMBL" id="JAHQCR010000070">
    <property type="protein sequence ID" value="MBU9723127.1"/>
    <property type="molecule type" value="Genomic_DNA"/>
</dbReference>
<comment type="caution">
    <text evidence="1">The sequence shown here is derived from an EMBL/GenBank/DDBJ whole genome shotgun (WGS) entry which is preliminary data.</text>
</comment>
<reference evidence="1 2" key="1">
    <citation type="submission" date="2021-06" db="EMBL/GenBank/DDBJ databases">
        <title>Bacillus sp. RD4P76, an endophyte from a halophyte.</title>
        <authorList>
            <person name="Sun J.-Q."/>
        </authorList>
    </citation>
    <scope>NUCLEOTIDE SEQUENCE [LARGE SCALE GENOMIC DNA]</scope>
    <source>
        <strain evidence="1 2">JCM 17098</strain>
    </source>
</reference>
<protein>
    <submittedName>
        <fullName evidence="1">Uncharacterized protein</fullName>
    </submittedName>
</protein>
<accession>A0ABS6JY14</accession>
<keyword evidence="2" id="KW-1185">Reference proteome</keyword>